<reference evidence="2" key="1">
    <citation type="submission" date="2018-03" db="EMBL/GenBank/DDBJ databases">
        <authorList>
            <person name="Guldener U."/>
        </authorList>
    </citation>
    <scope>NUCLEOTIDE SEQUENCE</scope>
</reference>
<keyword evidence="3" id="KW-1185">Reference proteome</keyword>
<feature type="region of interest" description="Disordered" evidence="1">
    <location>
        <begin position="71"/>
        <end position="150"/>
    </location>
</feature>
<evidence type="ECO:0008006" key="4">
    <source>
        <dbReference type="Google" id="ProtNLM"/>
    </source>
</evidence>
<name>A0AAE8N4D0_9PEZI</name>
<proteinExistence type="predicted"/>
<dbReference type="GO" id="GO:0005768">
    <property type="term" value="C:endosome"/>
    <property type="evidence" value="ECO:0007669"/>
    <property type="project" value="TreeGrafter"/>
</dbReference>
<feature type="region of interest" description="Disordered" evidence="1">
    <location>
        <begin position="172"/>
        <end position="198"/>
    </location>
</feature>
<accession>A0AAE8N4D0</accession>
<dbReference type="GO" id="GO:0007034">
    <property type="term" value="P:vacuolar transport"/>
    <property type="evidence" value="ECO:0007669"/>
    <property type="project" value="TreeGrafter"/>
</dbReference>
<dbReference type="EMBL" id="ONZQ02000012">
    <property type="protein sequence ID" value="SPO05259.1"/>
    <property type="molecule type" value="Genomic_DNA"/>
</dbReference>
<evidence type="ECO:0000256" key="1">
    <source>
        <dbReference type="SAM" id="MobiDB-lite"/>
    </source>
</evidence>
<dbReference type="InterPro" id="IPR013640">
    <property type="entry name" value="Vfa1"/>
</dbReference>
<dbReference type="Proteomes" id="UP001187682">
    <property type="component" value="Unassembled WGS sequence"/>
</dbReference>
<sequence length="198" mass="22919">MPFENVYAHRKVADTAQKGCDICYRPTTSVLISDGPDGKDFFFVCPAHIKDRKFCSPIIDQDAVEARKKKAMEEELERVKKEYEEKKRKKEAEKKKKDEEKEKEKEKEKSGDKSKDEEKDKSKDKDNKDGTDEVGAGAKKSEASAATLEEEPRFFALQRVFYNQRLAKKREAEMARRNRERLQQPNLFPSVPKNLPGT</sequence>
<dbReference type="PANTHER" id="PTHR28218:SF1">
    <property type="entry name" value="VPS4-ASSOCIATED PROTEIN 1"/>
    <property type="match status" value="1"/>
</dbReference>
<feature type="compositionally biased region" description="Low complexity" evidence="1">
    <location>
        <begin position="135"/>
        <end position="146"/>
    </location>
</feature>
<evidence type="ECO:0000313" key="3">
    <source>
        <dbReference type="Proteomes" id="UP001187682"/>
    </source>
</evidence>
<feature type="compositionally biased region" description="Basic and acidic residues" evidence="1">
    <location>
        <begin position="71"/>
        <end position="131"/>
    </location>
</feature>
<feature type="compositionally biased region" description="Basic and acidic residues" evidence="1">
    <location>
        <begin position="172"/>
        <end position="182"/>
    </location>
</feature>
<protein>
    <recommendedName>
        <fullName evidence="4">DUF1742-domain-containing protein</fullName>
    </recommendedName>
</protein>
<organism evidence="2 3">
    <name type="scientific">Cephalotrichum gorgonifer</name>
    <dbReference type="NCBI Taxonomy" id="2041049"/>
    <lineage>
        <taxon>Eukaryota</taxon>
        <taxon>Fungi</taxon>
        <taxon>Dikarya</taxon>
        <taxon>Ascomycota</taxon>
        <taxon>Pezizomycotina</taxon>
        <taxon>Sordariomycetes</taxon>
        <taxon>Hypocreomycetidae</taxon>
        <taxon>Microascales</taxon>
        <taxon>Microascaceae</taxon>
        <taxon>Cephalotrichum</taxon>
    </lineage>
</organism>
<comment type="caution">
    <text evidence="2">The sequence shown here is derived from an EMBL/GenBank/DDBJ whole genome shotgun (WGS) entry which is preliminary data.</text>
</comment>
<dbReference type="Pfam" id="PF08432">
    <property type="entry name" value="Vfa1"/>
    <property type="match status" value="1"/>
</dbReference>
<dbReference type="AlphaFoldDB" id="A0AAE8N4D0"/>
<dbReference type="PANTHER" id="PTHR28218">
    <property type="entry name" value="VPS4-ASSOCIATED PROTEIN 1"/>
    <property type="match status" value="1"/>
</dbReference>
<evidence type="ECO:0000313" key="2">
    <source>
        <dbReference type="EMBL" id="SPO05259.1"/>
    </source>
</evidence>
<gene>
    <name evidence="2" type="ORF">DNG_07946</name>
</gene>